<dbReference type="AlphaFoldDB" id="A0A834XKA2"/>
<feature type="region of interest" description="Disordered" evidence="1">
    <location>
        <begin position="1"/>
        <end position="25"/>
    </location>
</feature>
<evidence type="ECO:0000313" key="2">
    <source>
        <dbReference type="EMBL" id="KAF7845406.1"/>
    </source>
</evidence>
<dbReference type="Proteomes" id="UP000634136">
    <property type="component" value="Unassembled WGS sequence"/>
</dbReference>
<gene>
    <name evidence="2" type="ORF">G2W53_002311</name>
</gene>
<organism evidence="2 3">
    <name type="scientific">Senna tora</name>
    <dbReference type="NCBI Taxonomy" id="362788"/>
    <lineage>
        <taxon>Eukaryota</taxon>
        <taxon>Viridiplantae</taxon>
        <taxon>Streptophyta</taxon>
        <taxon>Embryophyta</taxon>
        <taxon>Tracheophyta</taxon>
        <taxon>Spermatophyta</taxon>
        <taxon>Magnoliopsida</taxon>
        <taxon>eudicotyledons</taxon>
        <taxon>Gunneridae</taxon>
        <taxon>Pentapetalae</taxon>
        <taxon>rosids</taxon>
        <taxon>fabids</taxon>
        <taxon>Fabales</taxon>
        <taxon>Fabaceae</taxon>
        <taxon>Caesalpinioideae</taxon>
        <taxon>Cassia clade</taxon>
        <taxon>Senna</taxon>
    </lineage>
</organism>
<reference evidence="2" key="1">
    <citation type="submission" date="2020-09" db="EMBL/GenBank/DDBJ databases">
        <title>Genome-Enabled Discovery of Anthraquinone Biosynthesis in Senna tora.</title>
        <authorList>
            <person name="Kang S.-H."/>
            <person name="Pandey R.P."/>
            <person name="Lee C.-M."/>
            <person name="Sim J.-S."/>
            <person name="Jeong J.-T."/>
            <person name="Choi B.-S."/>
            <person name="Jung M."/>
            <person name="Ginzburg D."/>
            <person name="Zhao K."/>
            <person name="Won S.Y."/>
            <person name="Oh T.-J."/>
            <person name="Yu Y."/>
            <person name="Kim N.-H."/>
            <person name="Lee O.R."/>
            <person name="Lee T.-H."/>
            <person name="Bashyal P."/>
            <person name="Kim T.-S."/>
            <person name="Lee W.-H."/>
            <person name="Kawkins C."/>
            <person name="Kim C.-K."/>
            <person name="Kim J.S."/>
            <person name="Ahn B.O."/>
            <person name="Rhee S.Y."/>
            <person name="Sohng J.K."/>
        </authorList>
    </citation>
    <scope>NUCLEOTIDE SEQUENCE</scope>
    <source>
        <tissue evidence="2">Leaf</tissue>
    </source>
</reference>
<dbReference type="EMBL" id="JAAIUW010000001">
    <property type="protein sequence ID" value="KAF7845406.1"/>
    <property type="molecule type" value="Genomic_DNA"/>
</dbReference>
<name>A0A834XKA2_9FABA</name>
<keyword evidence="3" id="KW-1185">Reference proteome</keyword>
<evidence type="ECO:0000313" key="3">
    <source>
        <dbReference type="Proteomes" id="UP000634136"/>
    </source>
</evidence>
<protein>
    <submittedName>
        <fullName evidence="2">Uncharacterized protein</fullName>
    </submittedName>
</protein>
<comment type="caution">
    <text evidence="2">The sequence shown here is derived from an EMBL/GenBank/DDBJ whole genome shotgun (WGS) entry which is preliminary data.</text>
</comment>
<sequence>MAKTTELDNQNKKLTKKQTKEKQPTKLSLTVIERLSIFDPISNSAGEEGHCFTGNWPSISCACRGLQLIYAFDSPVYNSAELKLQLDP</sequence>
<evidence type="ECO:0000256" key="1">
    <source>
        <dbReference type="SAM" id="MobiDB-lite"/>
    </source>
</evidence>
<feature type="compositionally biased region" description="Basic and acidic residues" evidence="1">
    <location>
        <begin position="1"/>
        <end position="11"/>
    </location>
</feature>
<accession>A0A834XKA2</accession>
<proteinExistence type="predicted"/>